<dbReference type="CDD" id="cd00144">
    <property type="entry name" value="MPP_PPP_family"/>
    <property type="match status" value="1"/>
</dbReference>
<evidence type="ECO:0000259" key="2">
    <source>
        <dbReference type="Pfam" id="PF00149"/>
    </source>
</evidence>
<dbReference type="AlphaFoldDB" id="A0A6M0K306"/>
<dbReference type="InterPro" id="IPR004843">
    <property type="entry name" value="Calcineurin-like_PHP"/>
</dbReference>
<dbReference type="GO" id="GO:0110154">
    <property type="term" value="P:RNA decapping"/>
    <property type="evidence" value="ECO:0007669"/>
    <property type="project" value="TreeGrafter"/>
</dbReference>
<organism evidence="3 4">
    <name type="scientific">Thiorhodococcus minor</name>
    <dbReference type="NCBI Taxonomy" id="57489"/>
    <lineage>
        <taxon>Bacteria</taxon>
        <taxon>Pseudomonadati</taxon>
        <taxon>Pseudomonadota</taxon>
        <taxon>Gammaproteobacteria</taxon>
        <taxon>Chromatiales</taxon>
        <taxon>Chromatiaceae</taxon>
        <taxon>Thiorhodococcus</taxon>
    </lineage>
</organism>
<accession>A0A6M0K306</accession>
<dbReference type="GO" id="GO:0008803">
    <property type="term" value="F:bis(5'-nucleosyl)-tetraphosphatase (symmetrical) activity"/>
    <property type="evidence" value="ECO:0007669"/>
    <property type="project" value="TreeGrafter"/>
</dbReference>
<dbReference type="GO" id="GO:0016791">
    <property type="term" value="F:phosphatase activity"/>
    <property type="evidence" value="ECO:0007669"/>
    <property type="project" value="TreeGrafter"/>
</dbReference>
<keyword evidence="4" id="KW-1185">Reference proteome</keyword>
<dbReference type="SUPFAM" id="SSF56300">
    <property type="entry name" value="Metallo-dependent phosphatases"/>
    <property type="match status" value="1"/>
</dbReference>
<evidence type="ECO:0000313" key="3">
    <source>
        <dbReference type="EMBL" id="NEV64166.1"/>
    </source>
</evidence>
<evidence type="ECO:0000256" key="1">
    <source>
        <dbReference type="SAM" id="MobiDB-lite"/>
    </source>
</evidence>
<dbReference type="Proteomes" id="UP000483379">
    <property type="component" value="Unassembled WGS sequence"/>
</dbReference>
<feature type="compositionally biased region" description="Basic residues" evidence="1">
    <location>
        <begin position="1"/>
        <end position="10"/>
    </location>
</feature>
<feature type="domain" description="Calcineurin-like phosphoesterase" evidence="2">
    <location>
        <begin position="26"/>
        <end position="218"/>
    </location>
</feature>
<proteinExistence type="predicted"/>
<reference evidence="3 4" key="1">
    <citation type="submission" date="2020-02" db="EMBL/GenBank/DDBJ databases">
        <title>Genome sequences of Thiorhodococcus mannitoliphagus and Thiorhodococcus minor, purple sulfur photosynthetic bacteria in the gammaproteobacterial family, Chromatiaceae.</title>
        <authorList>
            <person name="Aviles F.A."/>
            <person name="Meyer T.E."/>
            <person name="Kyndt J.A."/>
        </authorList>
    </citation>
    <scope>NUCLEOTIDE SEQUENCE [LARGE SCALE GENOMIC DNA]</scope>
    <source>
        <strain evidence="3 4">DSM 11518</strain>
    </source>
</reference>
<dbReference type="Pfam" id="PF00149">
    <property type="entry name" value="Metallophos"/>
    <property type="match status" value="1"/>
</dbReference>
<comment type="caution">
    <text evidence="3">The sequence shown here is derived from an EMBL/GenBank/DDBJ whole genome shotgun (WGS) entry which is preliminary data.</text>
</comment>
<dbReference type="InterPro" id="IPR050126">
    <property type="entry name" value="Ap4A_hydrolase"/>
</dbReference>
<dbReference type="PANTHER" id="PTHR42850:SF4">
    <property type="entry name" value="ZINC-DEPENDENT ENDOPOLYPHOSPHATASE"/>
    <property type="match status" value="1"/>
</dbReference>
<gene>
    <name evidence="3" type="ORF">G3446_20140</name>
</gene>
<feature type="region of interest" description="Disordered" evidence="1">
    <location>
        <begin position="1"/>
        <end position="23"/>
    </location>
</feature>
<feature type="compositionally biased region" description="Pro residues" evidence="1">
    <location>
        <begin position="12"/>
        <end position="21"/>
    </location>
</feature>
<protein>
    <submittedName>
        <fullName evidence="3">Serine/threonine protein phosphatase</fullName>
    </submittedName>
</protein>
<dbReference type="Gene3D" id="3.60.21.10">
    <property type="match status" value="1"/>
</dbReference>
<evidence type="ECO:0000313" key="4">
    <source>
        <dbReference type="Proteomes" id="UP000483379"/>
    </source>
</evidence>
<dbReference type="GO" id="GO:0005737">
    <property type="term" value="C:cytoplasm"/>
    <property type="evidence" value="ECO:0007669"/>
    <property type="project" value="TreeGrafter"/>
</dbReference>
<sequence length="255" mass="28171">MLGVFSRRRGASPPPSSPPEAPAGQRVYAIGDIHGRLDLLRVLLERIQQDAECHPDAERTLVYLGDYIDRGPDSRQVVEHLVTAQPSGMRSVFLMGNHEESLLGFIEDPEAYAGWLSYGGLATLVSYGIDPGPHMAALPLPDLAEELLARIPEQHLNFLRRLQEAYVLGDYLFVHAGIRPGVPVELQSRQDLLWIRGDFLRSTAPHPKVIVHGHNISEEPEIKANRIGIDTGAYASGCLTCVVLQGRSRSFIDTR</sequence>
<dbReference type="EMBL" id="JAAIJQ010000076">
    <property type="protein sequence ID" value="NEV64166.1"/>
    <property type="molecule type" value="Genomic_DNA"/>
</dbReference>
<dbReference type="RefSeq" id="WP_164454700.1">
    <property type="nucleotide sequence ID" value="NZ_JAAIJQ010000076.1"/>
</dbReference>
<name>A0A6M0K306_9GAMM</name>
<dbReference type="PANTHER" id="PTHR42850">
    <property type="entry name" value="METALLOPHOSPHOESTERASE"/>
    <property type="match status" value="1"/>
</dbReference>
<dbReference type="InterPro" id="IPR029052">
    <property type="entry name" value="Metallo-depent_PP-like"/>
</dbReference>